<dbReference type="AlphaFoldDB" id="A0A7S2XF06"/>
<feature type="compositionally biased region" description="Basic and acidic residues" evidence="1">
    <location>
        <begin position="48"/>
        <end position="57"/>
    </location>
</feature>
<sequence>MSVVMPAAGLRKAKHFDEISEIMGRLALERQKECDVKSMQSEPVATQESKDAAKDNEESVAALREQVRNQKNELTRLKTQLMRAEKAMAEKSAVIKMLEAENKHLSSMVDEGLASQYMKDMYESAPQKRTAKQQQDSKVLRSLNGSIGESNVAPIVVRMPDNPRLGWAVSKSGIVMHRLMIEFSATLNHLDGRKMMLKWSVLRRYSSFEKLIQDLHAAGFRQLPSLPAKSWFRVDPKRRQQQLGTFINQLLVVPGVLSMAPFRKFLNLTTEMASLLPGGSNRTGAKKRVRSRS</sequence>
<name>A0A7S2XF06_9EUKA</name>
<evidence type="ECO:0000256" key="1">
    <source>
        <dbReference type="SAM" id="MobiDB-lite"/>
    </source>
</evidence>
<dbReference type="InterPro" id="IPR001683">
    <property type="entry name" value="PX_dom"/>
</dbReference>
<dbReference type="EMBL" id="HBHP01028930">
    <property type="protein sequence ID" value="CAD9773875.1"/>
    <property type="molecule type" value="Transcribed_RNA"/>
</dbReference>
<protein>
    <recommendedName>
        <fullName evidence="2">PX domain-containing protein</fullName>
    </recommendedName>
</protein>
<dbReference type="Pfam" id="PF00787">
    <property type="entry name" value="PX"/>
    <property type="match status" value="1"/>
</dbReference>
<feature type="region of interest" description="Disordered" evidence="1">
    <location>
        <begin position="37"/>
        <end position="59"/>
    </location>
</feature>
<feature type="domain" description="PX" evidence="2">
    <location>
        <begin position="155"/>
        <end position="273"/>
    </location>
</feature>
<dbReference type="GO" id="GO:0035091">
    <property type="term" value="F:phosphatidylinositol binding"/>
    <property type="evidence" value="ECO:0007669"/>
    <property type="project" value="InterPro"/>
</dbReference>
<accession>A0A7S2XF06</accession>
<dbReference type="EMBL" id="HBHP01028929">
    <property type="protein sequence ID" value="CAD9773874.1"/>
    <property type="molecule type" value="Transcribed_RNA"/>
</dbReference>
<feature type="compositionally biased region" description="Polar residues" evidence="1">
    <location>
        <begin position="38"/>
        <end position="47"/>
    </location>
</feature>
<dbReference type="SUPFAM" id="SSF64268">
    <property type="entry name" value="PX domain"/>
    <property type="match status" value="1"/>
</dbReference>
<organism evidence="4">
    <name type="scientific">Lotharella oceanica</name>
    <dbReference type="NCBI Taxonomy" id="641309"/>
    <lineage>
        <taxon>Eukaryota</taxon>
        <taxon>Sar</taxon>
        <taxon>Rhizaria</taxon>
        <taxon>Cercozoa</taxon>
        <taxon>Chlorarachniophyceae</taxon>
        <taxon>Lotharella</taxon>
    </lineage>
</organism>
<gene>
    <name evidence="3" type="ORF">LSP00402_LOCUS17866</name>
    <name evidence="4" type="ORF">LSP00402_LOCUS17867</name>
</gene>
<dbReference type="PROSITE" id="PS50195">
    <property type="entry name" value="PX"/>
    <property type="match status" value="1"/>
</dbReference>
<proteinExistence type="predicted"/>
<evidence type="ECO:0000313" key="3">
    <source>
        <dbReference type="EMBL" id="CAD9773874.1"/>
    </source>
</evidence>
<dbReference type="InterPro" id="IPR036871">
    <property type="entry name" value="PX_dom_sf"/>
</dbReference>
<evidence type="ECO:0000259" key="2">
    <source>
        <dbReference type="PROSITE" id="PS50195"/>
    </source>
</evidence>
<dbReference type="Gene3D" id="3.30.1520.10">
    <property type="entry name" value="Phox-like domain"/>
    <property type="match status" value="1"/>
</dbReference>
<reference evidence="4" key="1">
    <citation type="submission" date="2021-01" db="EMBL/GenBank/DDBJ databases">
        <authorList>
            <person name="Corre E."/>
            <person name="Pelletier E."/>
            <person name="Niang G."/>
            <person name="Scheremetjew M."/>
            <person name="Finn R."/>
            <person name="Kale V."/>
            <person name="Holt S."/>
            <person name="Cochrane G."/>
            <person name="Meng A."/>
            <person name="Brown T."/>
            <person name="Cohen L."/>
        </authorList>
    </citation>
    <scope>NUCLEOTIDE SEQUENCE</scope>
    <source>
        <strain evidence="4">CCMP622</strain>
    </source>
</reference>
<evidence type="ECO:0000313" key="4">
    <source>
        <dbReference type="EMBL" id="CAD9773875.1"/>
    </source>
</evidence>